<feature type="compositionally biased region" description="Basic and acidic residues" evidence="1">
    <location>
        <begin position="73"/>
        <end position="82"/>
    </location>
</feature>
<evidence type="ECO:0000256" key="1">
    <source>
        <dbReference type="SAM" id="MobiDB-lite"/>
    </source>
</evidence>
<sequence>MGRLMRDFWLDTLKRKGGKCLTICTFPLWSSGSKDPYNTNGDATFEVKEPEFEVKNHESEVHVAPSSSAKTKKHDDKTKREAKVKSHVELSIGFRNLSEEFDDFTDNSINEVNAASTPVPAVGQISTNSTNTFNAAGPSNTDVSPTLKKSSYVDPSQYPDDQNIPALEDITYSDDDEDVSAEADFTNLETTITVSPIPTTRVHKDHHINNKDFHTCMFSCFLSQEEAKRVHQALKDPSWIEAMQEEELLQFKLQNVWVLVDLPNRKRAIDSIDCLPNEEIFTELARMGYEKPSTKLTFYKAFFSTQWKFLIHIILQCMSAKRTAWNEFSSFMASAVICLAIGRKFNFSKYIFDSLVRNVDSSSKFYMYPRFLQLIIHAQVGDLSFHSTKYSSLALTQKVFSNMRWVGKGFSRVNTPPLEGMLVPHQAADDVADVVADSVPANNVAAVVIDDVIANEIKEEEKVKRVWVEKIKEGRIIELIDADDDVTLEEVDTAKDVEVDKNADVQGRQEESQAHAYHRDLEHVDKVLSMHDDELEPAKLKEVIKVVTTAKLMTKVATAAAATTITVAPSAARRRKGVVIRDPEETATPSTIVHSVLKSKDKGKGILVEEPKPLKKQAQIEQDKAYARELEAELNKNINWDDVIEQVKRKEKEDNAVLRYQALKRKPQQKLKPERI</sequence>
<feature type="compositionally biased region" description="Polar residues" evidence="1">
    <location>
        <begin position="125"/>
        <end position="149"/>
    </location>
</feature>
<accession>A0A6L2J8V0</accession>
<dbReference type="AlphaFoldDB" id="A0A6L2J8V0"/>
<gene>
    <name evidence="2" type="ORF">Tci_004955</name>
</gene>
<protein>
    <submittedName>
        <fullName evidence="2">Uncharacterized protein</fullName>
    </submittedName>
</protein>
<feature type="region of interest" description="Disordered" evidence="1">
    <location>
        <begin position="125"/>
        <end position="164"/>
    </location>
</feature>
<reference evidence="2" key="1">
    <citation type="journal article" date="2019" name="Sci. Rep.">
        <title>Draft genome of Tanacetum cinerariifolium, the natural source of mosquito coil.</title>
        <authorList>
            <person name="Yamashiro T."/>
            <person name="Shiraishi A."/>
            <person name="Satake H."/>
            <person name="Nakayama K."/>
        </authorList>
    </citation>
    <scope>NUCLEOTIDE SEQUENCE</scope>
</reference>
<proteinExistence type="predicted"/>
<name>A0A6L2J8V0_TANCI</name>
<dbReference type="EMBL" id="BKCJ010000415">
    <property type="protein sequence ID" value="GEU32977.1"/>
    <property type="molecule type" value="Genomic_DNA"/>
</dbReference>
<organism evidence="2">
    <name type="scientific">Tanacetum cinerariifolium</name>
    <name type="common">Dalmatian daisy</name>
    <name type="synonym">Chrysanthemum cinerariifolium</name>
    <dbReference type="NCBI Taxonomy" id="118510"/>
    <lineage>
        <taxon>Eukaryota</taxon>
        <taxon>Viridiplantae</taxon>
        <taxon>Streptophyta</taxon>
        <taxon>Embryophyta</taxon>
        <taxon>Tracheophyta</taxon>
        <taxon>Spermatophyta</taxon>
        <taxon>Magnoliopsida</taxon>
        <taxon>eudicotyledons</taxon>
        <taxon>Gunneridae</taxon>
        <taxon>Pentapetalae</taxon>
        <taxon>asterids</taxon>
        <taxon>campanulids</taxon>
        <taxon>Asterales</taxon>
        <taxon>Asteraceae</taxon>
        <taxon>Asteroideae</taxon>
        <taxon>Anthemideae</taxon>
        <taxon>Anthemidinae</taxon>
        <taxon>Tanacetum</taxon>
    </lineage>
</organism>
<comment type="caution">
    <text evidence="2">The sequence shown here is derived from an EMBL/GenBank/DDBJ whole genome shotgun (WGS) entry which is preliminary data.</text>
</comment>
<feature type="region of interest" description="Disordered" evidence="1">
    <location>
        <begin position="54"/>
        <end position="82"/>
    </location>
</feature>
<evidence type="ECO:0000313" key="2">
    <source>
        <dbReference type="EMBL" id="GEU32977.1"/>
    </source>
</evidence>